<protein>
    <submittedName>
        <fullName evidence="1">DUF1320 domain-containing protein</fullName>
    </submittedName>
</protein>
<dbReference type="RefSeq" id="WP_261971821.1">
    <property type="nucleotide sequence ID" value="NZ_JAHHZF010000033.1"/>
</dbReference>
<reference evidence="1 2" key="1">
    <citation type="submission" date="2021-06" db="EMBL/GenBank/DDBJ databases">
        <authorList>
            <person name="Grouzdev D.S."/>
            <person name="Koziaeva V."/>
        </authorList>
    </citation>
    <scope>NUCLEOTIDE SEQUENCE [LARGE SCALE GENOMIC DNA]</scope>
    <source>
        <strain evidence="1 2">22</strain>
    </source>
</reference>
<dbReference type="AlphaFoldDB" id="A0A947DAC1"/>
<dbReference type="EMBL" id="JAHHZF010000033">
    <property type="protein sequence ID" value="MBT9293334.1"/>
    <property type="molecule type" value="Genomic_DNA"/>
</dbReference>
<comment type="caution">
    <text evidence="1">The sequence shown here is derived from an EMBL/GenBank/DDBJ whole genome shotgun (WGS) entry which is preliminary data.</text>
</comment>
<accession>A0A947DAC1</accession>
<dbReference type="Proteomes" id="UP000766595">
    <property type="component" value="Unassembled WGS sequence"/>
</dbReference>
<keyword evidence="2" id="KW-1185">Reference proteome</keyword>
<evidence type="ECO:0000313" key="1">
    <source>
        <dbReference type="EMBL" id="MBT9293334.1"/>
    </source>
</evidence>
<sequence length="156" mass="16706">MTIATAFATLQDLIDRHPEQLTILAADETTGLRDDIRVVRAIEDAGAEMTGILLARYSAADLDRLDATSEAILRVYCMDIALYRISLSFARTSDALKERYEASIARLKDIAKGAGGLVVLGTGGAAPGSEAGDGAATPNGVMISAPERMFTRERMW</sequence>
<name>A0A947DAC1_9HYPH</name>
<dbReference type="Pfam" id="PF07030">
    <property type="entry name" value="Phage_Mu_Gp36"/>
    <property type="match status" value="1"/>
</dbReference>
<evidence type="ECO:0000313" key="2">
    <source>
        <dbReference type="Proteomes" id="UP000766595"/>
    </source>
</evidence>
<dbReference type="InterPro" id="IPR009752">
    <property type="entry name" value="Phage_Mu_GpJ"/>
</dbReference>
<proteinExistence type="predicted"/>
<organism evidence="1 2">
    <name type="scientific">Prosthecodimorpha staleyi</name>
    <dbReference type="NCBI Taxonomy" id="2840188"/>
    <lineage>
        <taxon>Bacteria</taxon>
        <taxon>Pseudomonadati</taxon>
        <taxon>Pseudomonadota</taxon>
        <taxon>Alphaproteobacteria</taxon>
        <taxon>Hyphomicrobiales</taxon>
        <taxon>Ancalomicrobiaceae</taxon>
        <taxon>Prosthecodimorpha</taxon>
    </lineage>
</organism>
<gene>
    <name evidence="1" type="ORF">KL771_28055</name>
</gene>